<dbReference type="AlphaFoldDB" id="A0A9Q0M986"/>
<accession>A0A9Q0M986</accession>
<name>A0A9Q0M986_BLOTA</name>
<dbReference type="Proteomes" id="UP001142055">
    <property type="component" value="Chromosome 2"/>
</dbReference>
<evidence type="ECO:0000313" key="2">
    <source>
        <dbReference type="Proteomes" id="UP001142055"/>
    </source>
</evidence>
<proteinExistence type="predicted"/>
<comment type="caution">
    <text evidence="1">The sequence shown here is derived from an EMBL/GenBank/DDBJ whole genome shotgun (WGS) entry which is preliminary data.</text>
</comment>
<evidence type="ECO:0000313" key="1">
    <source>
        <dbReference type="EMBL" id="KAJ6221149.1"/>
    </source>
</evidence>
<keyword evidence="2" id="KW-1185">Reference proteome</keyword>
<reference evidence="1" key="1">
    <citation type="submission" date="2022-12" db="EMBL/GenBank/DDBJ databases">
        <title>Genome assemblies of Blomia tropicalis.</title>
        <authorList>
            <person name="Cui Y."/>
        </authorList>
    </citation>
    <scope>NUCLEOTIDE SEQUENCE</scope>
    <source>
        <tissue evidence="1">Adult mites</tissue>
    </source>
</reference>
<dbReference type="EMBL" id="JAPWDV010000002">
    <property type="protein sequence ID" value="KAJ6221149.1"/>
    <property type="molecule type" value="Genomic_DNA"/>
</dbReference>
<gene>
    <name evidence="1" type="ORF">RDWZM_006961</name>
</gene>
<organism evidence="1 2">
    <name type="scientific">Blomia tropicalis</name>
    <name type="common">Mite</name>
    <dbReference type="NCBI Taxonomy" id="40697"/>
    <lineage>
        <taxon>Eukaryota</taxon>
        <taxon>Metazoa</taxon>
        <taxon>Ecdysozoa</taxon>
        <taxon>Arthropoda</taxon>
        <taxon>Chelicerata</taxon>
        <taxon>Arachnida</taxon>
        <taxon>Acari</taxon>
        <taxon>Acariformes</taxon>
        <taxon>Sarcoptiformes</taxon>
        <taxon>Astigmata</taxon>
        <taxon>Glycyphagoidea</taxon>
        <taxon>Echimyopodidae</taxon>
        <taxon>Blomia</taxon>
    </lineage>
</organism>
<sequence length="99" mass="11235">MECALIEDDSLKRQCQVTLASKWATIGRAPMLAIGNVLGRHSYIWSLSTYTLNHSITSDQDRLHLGVHFTLSHTSMKWPTDTVQKEQNTYLNICSRLAD</sequence>
<protein>
    <submittedName>
        <fullName evidence="1">Uncharacterized protein</fullName>
    </submittedName>
</protein>